<dbReference type="Proteomes" id="UP000694406">
    <property type="component" value="Unplaced"/>
</dbReference>
<protein>
    <submittedName>
        <fullName evidence="1">Uncharacterized protein</fullName>
    </submittedName>
</protein>
<organism evidence="1 2">
    <name type="scientific">Laticauda laticaudata</name>
    <name type="common">Blue-ringed sea krait</name>
    <name type="synonym">Blue-lipped sea krait</name>
    <dbReference type="NCBI Taxonomy" id="8630"/>
    <lineage>
        <taxon>Eukaryota</taxon>
        <taxon>Metazoa</taxon>
        <taxon>Chordata</taxon>
        <taxon>Craniata</taxon>
        <taxon>Vertebrata</taxon>
        <taxon>Euteleostomi</taxon>
        <taxon>Lepidosauria</taxon>
        <taxon>Squamata</taxon>
        <taxon>Bifurcata</taxon>
        <taxon>Unidentata</taxon>
        <taxon>Episquamata</taxon>
        <taxon>Toxicofera</taxon>
        <taxon>Serpentes</taxon>
        <taxon>Colubroidea</taxon>
        <taxon>Elapidae</taxon>
        <taxon>Laticaudinae</taxon>
        <taxon>Laticauda</taxon>
    </lineage>
</organism>
<proteinExistence type="predicted"/>
<accession>A0A8C5RZ59</accession>
<keyword evidence="2" id="KW-1185">Reference proteome</keyword>
<evidence type="ECO:0000313" key="1">
    <source>
        <dbReference type="Ensembl" id="ENSLLTP00000009711.1"/>
    </source>
</evidence>
<evidence type="ECO:0000313" key="2">
    <source>
        <dbReference type="Proteomes" id="UP000694406"/>
    </source>
</evidence>
<reference evidence="1" key="1">
    <citation type="submission" date="2025-08" db="UniProtKB">
        <authorList>
            <consortium name="Ensembl"/>
        </authorList>
    </citation>
    <scope>IDENTIFICATION</scope>
</reference>
<sequence>NGGAKCSICCYPLSKGAKNFLVLACLPAFLPASCQPWCQPSCQPLVHVCCLPSCLLPARSSARLLPALCQPSCHLVLLSACCQPCCQPAFQPPCQPVCCQPWCFPSSLVPPPHLGYLHSCQASCQASCSLGTAFCQPWCLPGSCQPPCRPATPQPWEEAKASQLCAHPGKRDRATLHHPVPDSASAGFCSLRLALLVLEFLLKLLLVLCFCCVLC</sequence>
<dbReference type="Ensembl" id="ENSLLTT00000010081.1">
    <property type="protein sequence ID" value="ENSLLTP00000009711.1"/>
    <property type="gene ID" value="ENSLLTG00000007380.1"/>
</dbReference>
<reference evidence="1" key="2">
    <citation type="submission" date="2025-09" db="UniProtKB">
        <authorList>
            <consortium name="Ensembl"/>
        </authorList>
    </citation>
    <scope>IDENTIFICATION</scope>
</reference>
<dbReference type="AlphaFoldDB" id="A0A8C5RZ59"/>
<name>A0A8C5RZ59_LATLA</name>